<dbReference type="STRING" id="1088818.A0A2I0AMT3"/>
<dbReference type="Pfam" id="PF01926">
    <property type="entry name" value="MMR_HSR1"/>
    <property type="match status" value="1"/>
</dbReference>
<proteinExistence type="predicted"/>
<protein>
    <submittedName>
        <fullName evidence="2">GTP-binding protein</fullName>
    </submittedName>
</protein>
<dbReference type="Gene3D" id="3.40.50.300">
    <property type="entry name" value="P-loop containing nucleotide triphosphate hydrolases"/>
    <property type="match status" value="1"/>
</dbReference>
<feature type="domain" description="G" evidence="1">
    <location>
        <begin position="138"/>
        <end position="172"/>
    </location>
</feature>
<dbReference type="Proteomes" id="UP000236161">
    <property type="component" value="Unassembled WGS sequence"/>
</dbReference>
<gene>
    <name evidence="2" type="ORF">AXF42_Ash002147</name>
</gene>
<accession>A0A2I0AMT3</accession>
<name>A0A2I0AMT3_9ASPA</name>
<dbReference type="InterPro" id="IPR006073">
    <property type="entry name" value="GTP-bd"/>
</dbReference>
<dbReference type="OrthoDB" id="391988at2759"/>
<dbReference type="GO" id="GO:0005525">
    <property type="term" value="F:GTP binding"/>
    <property type="evidence" value="ECO:0007669"/>
    <property type="project" value="InterPro"/>
</dbReference>
<organism evidence="2 3">
    <name type="scientific">Apostasia shenzhenica</name>
    <dbReference type="NCBI Taxonomy" id="1088818"/>
    <lineage>
        <taxon>Eukaryota</taxon>
        <taxon>Viridiplantae</taxon>
        <taxon>Streptophyta</taxon>
        <taxon>Embryophyta</taxon>
        <taxon>Tracheophyta</taxon>
        <taxon>Spermatophyta</taxon>
        <taxon>Magnoliopsida</taxon>
        <taxon>Liliopsida</taxon>
        <taxon>Asparagales</taxon>
        <taxon>Orchidaceae</taxon>
        <taxon>Apostasioideae</taxon>
        <taxon>Apostasia</taxon>
    </lineage>
</organism>
<evidence type="ECO:0000313" key="2">
    <source>
        <dbReference type="EMBL" id="PKA56844.1"/>
    </source>
</evidence>
<keyword evidence="3" id="KW-1185">Reference proteome</keyword>
<evidence type="ECO:0000259" key="1">
    <source>
        <dbReference type="Pfam" id="PF01926"/>
    </source>
</evidence>
<dbReference type="SUPFAM" id="SSF52540">
    <property type="entry name" value="P-loop containing nucleoside triphosphate hydrolases"/>
    <property type="match status" value="1"/>
</dbReference>
<dbReference type="AlphaFoldDB" id="A0A2I0AMT3"/>
<dbReference type="EMBL" id="KZ451969">
    <property type="protein sequence ID" value="PKA56844.1"/>
    <property type="molecule type" value="Genomic_DNA"/>
</dbReference>
<evidence type="ECO:0000313" key="3">
    <source>
        <dbReference type="Proteomes" id="UP000236161"/>
    </source>
</evidence>
<dbReference type="InterPro" id="IPR027417">
    <property type="entry name" value="P-loop_NTPase"/>
</dbReference>
<reference evidence="2 3" key="1">
    <citation type="journal article" date="2017" name="Nature">
        <title>The Apostasia genome and the evolution of orchids.</title>
        <authorList>
            <person name="Zhang G.Q."/>
            <person name="Liu K.W."/>
            <person name="Li Z."/>
            <person name="Lohaus R."/>
            <person name="Hsiao Y.Y."/>
            <person name="Niu S.C."/>
            <person name="Wang J.Y."/>
            <person name="Lin Y.C."/>
            <person name="Xu Q."/>
            <person name="Chen L.J."/>
            <person name="Yoshida K."/>
            <person name="Fujiwara S."/>
            <person name="Wang Z.W."/>
            <person name="Zhang Y.Q."/>
            <person name="Mitsuda N."/>
            <person name="Wang M."/>
            <person name="Liu G.H."/>
            <person name="Pecoraro L."/>
            <person name="Huang H.X."/>
            <person name="Xiao X.J."/>
            <person name="Lin M."/>
            <person name="Wu X.Y."/>
            <person name="Wu W.L."/>
            <person name="Chen Y.Y."/>
            <person name="Chang S.B."/>
            <person name="Sakamoto S."/>
            <person name="Ohme-Takagi M."/>
            <person name="Yagi M."/>
            <person name="Zeng S.J."/>
            <person name="Shen C.Y."/>
            <person name="Yeh C.M."/>
            <person name="Luo Y.B."/>
            <person name="Tsai W.C."/>
            <person name="Van de Peer Y."/>
            <person name="Liu Z.J."/>
        </authorList>
    </citation>
    <scope>NUCLEOTIDE SEQUENCE [LARGE SCALE GENOMIC DNA]</scope>
    <source>
        <strain evidence="3">cv. Shenzhen</strain>
        <tissue evidence="2">Stem</tissue>
    </source>
</reference>
<dbReference type="PANTHER" id="PTHR11649">
    <property type="entry name" value="MSS1/TRME-RELATED GTP-BINDING PROTEIN"/>
    <property type="match status" value="1"/>
</dbReference>
<dbReference type="PANTHER" id="PTHR11649:SF13">
    <property type="entry name" value="ENGB-TYPE G DOMAIN-CONTAINING PROTEIN"/>
    <property type="match status" value="1"/>
</dbReference>
<sequence length="191" mass="21008">MVVRYHHHRVIPRCFSISTSTPRSTWPSRFFFSSFSSTSPAPVLTETYHHTVSDRPKLFAHPSSLLPSEPRIEIPLEKLFVPPEVELPTASSVSSARVLKGSNIVLGHYARDAPVCTAEFVKSSTRTEDCPADGLPEFALVGRSNVGKSSLLNSLVRRKRLALTSKKPGGSLSLTLRSAILFISCSKNFVE</sequence>